<reference evidence="3 4" key="1">
    <citation type="submission" date="2018-09" db="EMBL/GenBank/DDBJ databases">
        <title>Genomic Encyclopedia of Archaeal and Bacterial Type Strains, Phase II (KMG-II): from individual species to whole genera.</title>
        <authorList>
            <person name="Goeker M."/>
        </authorList>
    </citation>
    <scope>NUCLEOTIDE SEQUENCE [LARGE SCALE GENOMIC DNA]</scope>
    <source>
        <strain evidence="3 4">DSM 27148</strain>
    </source>
</reference>
<dbReference type="InterPro" id="IPR037108">
    <property type="entry name" value="TM1727-like_C_sf"/>
</dbReference>
<dbReference type="InterPro" id="IPR018931">
    <property type="entry name" value="DUF2520"/>
</dbReference>
<evidence type="ECO:0000259" key="2">
    <source>
        <dbReference type="Pfam" id="PF10728"/>
    </source>
</evidence>
<protein>
    <submittedName>
        <fullName evidence="3">Putative short-subunit dehydrogenase-like oxidoreductase (DUF2520 family)</fullName>
    </submittedName>
</protein>
<feature type="domain" description="DUF2520" evidence="2">
    <location>
        <begin position="126"/>
        <end position="250"/>
    </location>
</feature>
<dbReference type="Gene3D" id="1.10.1040.20">
    <property type="entry name" value="ProC-like, C-terminal domain"/>
    <property type="match status" value="1"/>
</dbReference>
<dbReference type="Proteomes" id="UP000283387">
    <property type="component" value="Unassembled WGS sequence"/>
</dbReference>
<dbReference type="PANTHER" id="PTHR40459">
    <property type="entry name" value="CONSERVED HYPOTHETICAL ALANINE AND LEUCINE RICH PROTEIN"/>
    <property type="match status" value="1"/>
</dbReference>
<dbReference type="InterPro" id="IPR028939">
    <property type="entry name" value="P5C_Rdtase_cat_N"/>
</dbReference>
<dbReference type="PANTHER" id="PTHR40459:SF1">
    <property type="entry name" value="CONSERVED HYPOTHETICAL ALANINE AND LEUCINE RICH PROTEIN"/>
    <property type="match status" value="1"/>
</dbReference>
<evidence type="ECO:0000313" key="3">
    <source>
        <dbReference type="EMBL" id="RKD86301.1"/>
    </source>
</evidence>
<sequence length="258" mass="28586">MIQSVTLVGAGNLATRLGSALKQAGIEILQVYSRTEESAKTLAQILGTGYTANVDDITLSADLTIFALKDDILENLLSRLDLQGKLIAHTAGSLPMSVLAGHSEKHGVFYPLQTFSKQREVDFKEIPICIEGANAEIEDELSELAAKLSGKVERITSDQRQSLHLAAVFVCNFVNHFYYLGHEVVQKYGVDFELLKPLIQETAGKVMEIDPFEAQTGPAKRFDETIINKHLKFLSDQPELKEIYSFVSRSIFDAHKSE</sequence>
<dbReference type="EMBL" id="RAPN01000004">
    <property type="protein sequence ID" value="RKD86301.1"/>
    <property type="molecule type" value="Genomic_DNA"/>
</dbReference>
<comment type="caution">
    <text evidence="3">The sequence shown here is derived from an EMBL/GenBank/DDBJ whole genome shotgun (WGS) entry which is preliminary data.</text>
</comment>
<dbReference type="Gene3D" id="3.40.50.720">
    <property type="entry name" value="NAD(P)-binding Rossmann-like Domain"/>
    <property type="match status" value="1"/>
</dbReference>
<dbReference type="AlphaFoldDB" id="A0A419VW08"/>
<dbReference type="OrthoDB" id="9810755at2"/>
<proteinExistence type="predicted"/>
<gene>
    <name evidence="3" type="ORF">BC643_3992</name>
</gene>
<dbReference type="RefSeq" id="WP_120275007.1">
    <property type="nucleotide sequence ID" value="NZ_RAPN01000004.1"/>
</dbReference>
<feature type="domain" description="Pyrroline-5-carboxylate reductase catalytic N-terminal" evidence="1">
    <location>
        <begin position="5"/>
        <end position="87"/>
    </location>
</feature>
<dbReference type="InterPro" id="IPR008927">
    <property type="entry name" value="6-PGluconate_DH-like_C_sf"/>
</dbReference>
<organism evidence="3 4">
    <name type="scientific">Mangrovibacterium diazotrophicum</name>
    <dbReference type="NCBI Taxonomy" id="1261403"/>
    <lineage>
        <taxon>Bacteria</taxon>
        <taxon>Pseudomonadati</taxon>
        <taxon>Bacteroidota</taxon>
        <taxon>Bacteroidia</taxon>
        <taxon>Marinilabiliales</taxon>
        <taxon>Prolixibacteraceae</taxon>
        <taxon>Mangrovibacterium</taxon>
    </lineage>
</organism>
<accession>A0A419VW08</accession>
<dbReference type="SUPFAM" id="SSF48179">
    <property type="entry name" value="6-phosphogluconate dehydrogenase C-terminal domain-like"/>
    <property type="match status" value="1"/>
</dbReference>
<evidence type="ECO:0000313" key="4">
    <source>
        <dbReference type="Proteomes" id="UP000283387"/>
    </source>
</evidence>
<evidence type="ECO:0000259" key="1">
    <source>
        <dbReference type="Pfam" id="PF03807"/>
    </source>
</evidence>
<dbReference type="InterPro" id="IPR036291">
    <property type="entry name" value="NAD(P)-bd_dom_sf"/>
</dbReference>
<keyword evidence="4" id="KW-1185">Reference proteome</keyword>
<dbReference type="SUPFAM" id="SSF51735">
    <property type="entry name" value="NAD(P)-binding Rossmann-fold domains"/>
    <property type="match status" value="1"/>
</dbReference>
<dbReference type="Pfam" id="PF03807">
    <property type="entry name" value="F420_oxidored"/>
    <property type="match status" value="1"/>
</dbReference>
<dbReference type="Pfam" id="PF10728">
    <property type="entry name" value="DUF2520"/>
    <property type="match status" value="1"/>
</dbReference>
<name>A0A419VW08_9BACT</name>